<comment type="caution">
    <text evidence="1">The sequence shown here is derived from an EMBL/GenBank/DDBJ whole genome shotgun (WGS) entry which is preliminary data.</text>
</comment>
<reference evidence="1 2" key="2">
    <citation type="journal article" date="2019" name="G3 (Bethesda)">
        <title>Hybrid Assembly of the Genome of the Entomopathogenic Nematode Steinernema carpocapsae Identifies the X-Chromosome.</title>
        <authorList>
            <person name="Serra L."/>
            <person name="Macchietto M."/>
            <person name="Macias-Munoz A."/>
            <person name="McGill C.J."/>
            <person name="Rodriguez I.M."/>
            <person name="Rodriguez B."/>
            <person name="Murad R."/>
            <person name="Mortazavi A."/>
        </authorList>
    </citation>
    <scope>NUCLEOTIDE SEQUENCE [LARGE SCALE GENOMIC DNA]</scope>
    <source>
        <strain evidence="1 2">ALL</strain>
    </source>
</reference>
<name>A0A4U8ULZ4_STECR</name>
<sequence>MSGKTKAIMLLDAHPHTQTRGAPFLHLSEEHLRIPYEPHSVVHVSSVSVVIKRRSSRRPLGGAAVSRRHIYRRAIQSSTVGAMFSPRPMPCSRHLVAGTL</sequence>
<dbReference type="EMBL" id="AZBU02000001">
    <property type="protein sequence ID" value="TMS33932.1"/>
    <property type="molecule type" value="Genomic_DNA"/>
</dbReference>
<reference evidence="1 2" key="1">
    <citation type="journal article" date="2015" name="Genome Biol.">
        <title>Comparative genomics of Steinernema reveals deeply conserved gene regulatory networks.</title>
        <authorList>
            <person name="Dillman A.R."/>
            <person name="Macchietto M."/>
            <person name="Porter C.F."/>
            <person name="Rogers A."/>
            <person name="Williams B."/>
            <person name="Antoshechkin I."/>
            <person name="Lee M.M."/>
            <person name="Goodwin Z."/>
            <person name="Lu X."/>
            <person name="Lewis E.E."/>
            <person name="Goodrich-Blair H."/>
            <person name="Stock S.P."/>
            <person name="Adams B.J."/>
            <person name="Sternberg P.W."/>
            <person name="Mortazavi A."/>
        </authorList>
    </citation>
    <scope>NUCLEOTIDE SEQUENCE [LARGE SCALE GENOMIC DNA]</scope>
    <source>
        <strain evidence="1 2">ALL</strain>
    </source>
</reference>
<accession>A0A4U8ULZ4</accession>
<dbReference type="Proteomes" id="UP000298663">
    <property type="component" value="Unassembled WGS sequence"/>
</dbReference>
<proteinExistence type="predicted"/>
<evidence type="ECO:0000313" key="1">
    <source>
        <dbReference type="EMBL" id="TMS33932.1"/>
    </source>
</evidence>
<organism evidence="1 2">
    <name type="scientific">Steinernema carpocapsae</name>
    <name type="common">Entomopathogenic nematode</name>
    <dbReference type="NCBI Taxonomy" id="34508"/>
    <lineage>
        <taxon>Eukaryota</taxon>
        <taxon>Metazoa</taxon>
        <taxon>Ecdysozoa</taxon>
        <taxon>Nematoda</taxon>
        <taxon>Chromadorea</taxon>
        <taxon>Rhabditida</taxon>
        <taxon>Tylenchina</taxon>
        <taxon>Panagrolaimomorpha</taxon>
        <taxon>Strongyloidoidea</taxon>
        <taxon>Steinernematidae</taxon>
        <taxon>Steinernema</taxon>
    </lineage>
</organism>
<protein>
    <submittedName>
        <fullName evidence="1">Uncharacterized protein</fullName>
    </submittedName>
</protein>
<keyword evidence="2" id="KW-1185">Reference proteome</keyword>
<dbReference type="AlphaFoldDB" id="A0A4U8ULZ4"/>
<gene>
    <name evidence="1" type="ORF">L596_001615</name>
</gene>
<evidence type="ECO:0000313" key="2">
    <source>
        <dbReference type="Proteomes" id="UP000298663"/>
    </source>
</evidence>